<organism evidence="2 3">
    <name type="scientific">Sporotomaculum syntrophicum</name>
    <dbReference type="NCBI Taxonomy" id="182264"/>
    <lineage>
        <taxon>Bacteria</taxon>
        <taxon>Bacillati</taxon>
        <taxon>Bacillota</taxon>
        <taxon>Clostridia</taxon>
        <taxon>Eubacteriales</taxon>
        <taxon>Desulfallaceae</taxon>
        <taxon>Sporotomaculum</taxon>
    </lineage>
</organism>
<comment type="caution">
    <text evidence="2">The sequence shown here is derived from an EMBL/GenBank/DDBJ whole genome shotgun (WGS) entry which is preliminary data.</text>
</comment>
<keyword evidence="1" id="KW-0472">Membrane</keyword>
<reference evidence="2" key="1">
    <citation type="submission" date="2016-02" db="EMBL/GenBank/DDBJ databases">
        <title>Draft Genome Sequence of Sporotomaculum syntrophicum Strain FB, a Syntrophic Benzoate Degrader.</title>
        <authorList>
            <person name="Nobu M.K."/>
            <person name="Narihiro T."/>
            <person name="Qiu Y.-L."/>
            <person name="Ohashi A."/>
            <person name="Liu W.-T."/>
            <person name="Yuji S."/>
        </authorList>
    </citation>
    <scope>NUCLEOTIDE SEQUENCE</scope>
    <source>
        <strain evidence="2">FB</strain>
    </source>
</reference>
<dbReference type="RefSeq" id="WP_161820996.1">
    <property type="nucleotide sequence ID" value="NZ_LSRS01000002.1"/>
</dbReference>
<protein>
    <submittedName>
        <fullName evidence="2">Uncharacterized protein</fullName>
    </submittedName>
</protein>
<evidence type="ECO:0000313" key="2">
    <source>
        <dbReference type="EMBL" id="KAF1085832.1"/>
    </source>
</evidence>
<keyword evidence="1" id="KW-0812">Transmembrane</keyword>
<feature type="transmembrane region" description="Helical" evidence="1">
    <location>
        <begin position="100"/>
        <end position="117"/>
    </location>
</feature>
<proteinExistence type="predicted"/>
<sequence length="122" mass="12863">MFVLAGLLSAVLARCILGLVGQAGSMVIIVLVAPVVEEVAKTGSALLLDTDIFLAHMVFGGAELVSDFLNRRSLWPGLVALVLHSILGIATAWLLGYVGVTIAVALVVLLHGLWNYTTVRLL</sequence>
<accession>A0A9D2WQM0</accession>
<keyword evidence="1" id="KW-1133">Transmembrane helix</keyword>
<gene>
    <name evidence="2" type="ORF">SPSYN_00561</name>
</gene>
<dbReference type="AlphaFoldDB" id="A0A9D2WQM0"/>
<dbReference type="EMBL" id="LSRS01000002">
    <property type="protein sequence ID" value="KAF1085832.1"/>
    <property type="molecule type" value="Genomic_DNA"/>
</dbReference>
<name>A0A9D2WQM0_9FIRM</name>
<dbReference type="OrthoDB" id="1683367at2"/>
<keyword evidence="3" id="KW-1185">Reference proteome</keyword>
<evidence type="ECO:0000256" key="1">
    <source>
        <dbReference type="SAM" id="Phobius"/>
    </source>
</evidence>
<dbReference type="Proteomes" id="UP000798488">
    <property type="component" value="Unassembled WGS sequence"/>
</dbReference>
<evidence type="ECO:0000313" key="3">
    <source>
        <dbReference type="Proteomes" id="UP000798488"/>
    </source>
</evidence>